<feature type="region of interest" description="Disordered" evidence="7">
    <location>
        <begin position="219"/>
        <end position="240"/>
    </location>
</feature>
<dbReference type="PANTHER" id="PTHR30506:SF3">
    <property type="entry name" value="UPF0126 INNER MEMBRANE PROTEIN YADS-RELATED"/>
    <property type="match status" value="1"/>
</dbReference>
<feature type="transmembrane region" description="Helical" evidence="8">
    <location>
        <begin position="118"/>
        <end position="137"/>
    </location>
</feature>
<reference evidence="10 11" key="1">
    <citation type="submission" date="2022-06" db="EMBL/GenBank/DDBJ databases">
        <authorList>
            <person name="Jeon C.O."/>
        </authorList>
    </citation>
    <scope>NUCLEOTIDE SEQUENCE [LARGE SCALE GENOMIC DNA]</scope>
    <source>
        <strain evidence="10 11">KCTC 13943</strain>
    </source>
</reference>
<organism evidence="10 11">
    <name type="scientific">Neobacillus pocheonensis</name>
    <dbReference type="NCBI Taxonomy" id="363869"/>
    <lineage>
        <taxon>Bacteria</taxon>
        <taxon>Bacillati</taxon>
        <taxon>Bacillota</taxon>
        <taxon>Bacilli</taxon>
        <taxon>Bacillales</taxon>
        <taxon>Bacillaceae</taxon>
        <taxon>Neobacillus</taxon>
    </lineage>
</organism>
<feature type="transmembrane region" description="Helical" evidence="8">
    <location>
        <begin position="88"/>
        <end position="106"/>
    </location>
</feature>
<feature type="transmembrane region" description="Helical" evidence="8">
    <location>
        <begin position="6"/>
        <end position="23"/>
    </location>
</feature>
<dbReference type="Pfam" id="PF03458">
    <property type="entry name" value="Gly_transporter"/>
    <property type="match status" value="2"/>
</dbReference>
<evidence type="ECO:0000256" key="8">
    <source>
        <dbReference type="SAM" id="Phobius"/>
    </source>
</evidence>
<protein>
    <submittedName>
        <fullName evidence="10">TRIC cation channel family protein</fullName>
    </submittedName>
</protein>
<keyword evidence="3" id="KW-1003">Cell membrane</keyword>
<accession>A0ABT0WHX9</accession>
<evidence type="ECO:0000256" key="5">
    <source>
        <dbReference type="ARBA" id="ARBA00022989"/>
    </source>
</evidence>
<name>A0ABT0WHX9_9BACI</name>
<keyword evidence="5 8" id="KW-1133">Transmembrane helix</keyword>
<evidence type="ECO:0000256" key="4">
    <source>
        <dbReference type="ARBA" id="ARBA00022692"/>
    </source>
</evidence>
<keyword evidence="11" id="KW-1185">Reference proteome</keyword>
<dbReference type="EMBL" id="JAMQCR010000003">
    <property type="protein sequence ID" value="MCM2535917.1"/>
    <property type="molecule type" value="Genomic_DNA"/>
</dbReference>
<evidence type="ECO:0000256" key="6">
    <source>
        <dbReference type="ARBA" id="ARBA00023136"/>
    </source>
</evidence>
<keyword evidence="6 8" id="KW-0472">Membrane</keyword>
<dbReference type="Proteomes" id="UP001523262">
    <property type="component" value="Unassembled WGS sequence"/>
</dbReference>
<evidence type="ECO:0000313" key="10">
    <source>
        <dbReference type="EMBL" id="MCM2535917.1"/>
    </source>
</evidence>
<evidence type="ECO:0000256" key="1">
    <source>
        <dbReference type="ARBA" id="ARBA00004651"/>
    </source>
</evidence>
<comment type="similarity">
    <text evidence="2">Belongs to the UPF0126 family.</text>
</comment>
<evidence type="ECO:0000313" key="11">
    <source>
        <dbReference type="Proteomes" id="UP001523262"/>
    </source>
</evidence>
<feature type="domain" description="Glycine transporter" evidence="9">
    <location>
        <begin position="5"/>
        <end position="76"/>
    </location>
</feature>
<keyword evidence="4 8" id="KW-0812">Transmembrane</keyword>
<comment type="caution">
    <text evidence="10">The sequence shown here is derived from an EMBL/GenBank/DDBJ whole genome shotgun (WGS) entry which is preliminary data.</text>
</comment>
<gene>
    <name evidence="10" type="ORF">NDK43_31040</name>
</gene>
<feature type="transmembrane region" description="Helical" evidence="8">
    <location>
        <begin position="62"/>
        <end position="81"/>
    </location>
</feature>
<evidence type="ECO:0000256" key="3">
    <source>
        <dbReference type="ARBA" id="ARBA00022475"/>
    </source>
</evidence>
<feature type="domain" description="Glycine transporter" evidence="9">
    <location>
        <begin position="91"/>
        <end position="164"/>
    </location>
</feature>
<evidence type="ECO:0000256" key="2">
    <source>
        <dbReference type="ARBA" id="ARBA00008193"/>
    </source>
</evidence>
<proteinExistence type="inferred from homology"/>
<evidence type="ECO:0000259" key="9">
    <source>
        <dbReference type="Pfam" id="PF03458"/>
    </source>
</evidence>
<dbReference type="InterPro" id="IPR005115">
    <property type="entry name" value="Gly_transporter"/>
</dbReference>
<sequence length="240" mass="26463">MSWVVLHFIGIISYAASGAFVALEAEYSFIGVYALGLTTSFGGALVRNLIIGVPVSELWDHSTILTVFTTLTIIVLLPLKWINHWKRWSLFFDSIGLASFALQGAMSAKEVYYDDLGVMVLASMFTGVGGGMIRDILAARKPLALKEEIHAILTILCAICIWLGWSSPLQLTLIVLVVMALRMSAIRYQWRLHLPCNLKRASKPQMHLGILGKNSIGESSYEKGEQRLTAKPLQNGRAKA</sequence>
<comment type="subcellular location">
    <subcellularLocation>
        <location evidence="1">Cell membrane</location>
        <topology evidence="1">Multi-pass membrane protein</topology>
    </subcellularLocation>
</comment>
<dbReference type="PANTHER" id="PTHR30506">
    <property type="entry name" value="INNER MEMBRANE PROTEIN"/>
    <property type="match status" value="1"/>
</dbReference>
<feature type="transmembrane region" description="Helical" evidence="8">
    <location>
        <begin position="30"/>
        <end position="50"/>
    </location>
</feature>
<evidence type="ECO:0000256" key="7">
    <source>
        <dbReference type="SAM" id="MobiDB-lite"/>
    </source>
</evidence>